<sequence>MKNKKRPLLLFLAAVSCLSVMALPAAAMEIPEIQESVVVSPRAEEVEWYYRVIDGKYQKRKWSITYGYWLTDWIDCVV</sequence>
<proteinExistence type="predicted"/>
<comment type="caution">
    <text evidence="1">The sequence shown here is derived from an EMBL/GenBank/DDBJ whole genome shotgun (WGS) entry which is preliminary data.</text>
</comment>
<protein>
    <submittedName>
        <fullName evidence="1">Uncharacterized protein</fullName>
    </submittedName>
</protein>
<gene>
    <name evidence="1" type="ORF">SDC9_62063</name>
</gene>
<name>A0A644XHK1_9ZZZZ</name>
<dbReference type="EMBL" id="VSSQ01002484">
    <property type="protein sequence ID" value="MPM15692.1"/>
    <property type="molecule type" value="Genomic_DNA"/>
</dbReference>
<dbReference type="AlphaFoldDB" id="A0A644XHK1"/>
<organism evidence="1">
    <name type="scientific">bioreactor metagenome</name>
    <dbReference type="NCBI Taxonomy" id="1076179"/>
    <lineage>
        <taxon>unclassified sequences</taxon>
        <taxon>metagenomes</taxon>
        <taxon>ecological metagenomes</taxon>
    </lineage>
</organism>
<dbReference type="PROSITE" id="PS51257">
    <property type="entry name" value="PROKAR_LIPOPROTEIN"/>
    <property type="match status" value="1"/>
</dbReference>
<accession>A0A644XHK1</accession>
<evidence type="ECO:0000313" key="1">
    <source>
        <dbReference type="EMBL" id="MPM15692.1"/>
    </source>
</evidence>
<reference evidence="1" key="1">
    <citation type="submission" date="2019-08" db="EMBL/GenBank/DDBJ databases">
        <authorList>
            <person name="Kucharzyk K."/>
            <person name="Murdoch R.W."/>
            <person name="Higgins S."/>
            <person name="Loffler F."/>
        </authorList>
    </citation>
    <scope>NUCLEOTIDE SEQUENCE</scope>
</reference>